<keyword evidence="5" id="KW-0496">Mitochondrion</keyword>
<dbReference type="Proteomes" id="UP000024533">
    <property type="component" value="Unassembled WGS sequence"/>
</dbReference>
<protein>
    <recommendedName>
        <fullName evidence="3">Altered inheritance of mitochondria protein 9, mitochondrial</fullName>
    </recommendedName>
    <alternativeName>
        <fullName evidence="6">Found in mitochondrial proteome protein 29</fullName>
    </alternativeName>
</protein>
<evidence type="ECO:0000256" key="2">
    <source>
        <dbReference type="ARBA" id="ARBA00005543"/>
    </source>
</evidence>
<keyword evidence="9" id="KW-1185">Reference proteome</keyword>
<comment type="caution">
    <text evidence="8">The sequence shown here is derived from an EMBL/GenBank/DDBJ whole genome shotgun (WGS) entry which is preliminary data.</text>
</comment>
<dbReference type="SUPFAM" id="SSF56112">
    <property type="entry name" value="Protein kinase-like (PK-like)"/>
    <property type="match status" value="1"/>
</dbReference>
<reference evidence="8 9" key="1">
    <citation type="submission" date="2014-02" db="EMBL/GenBank/DDBJ databases">
        <title>The Genome Sequence of Trichophyton interdigitale MR816.</title>
        <authorList>
            <consortium name="The Broad Institute Genomics Platform"/>
            <person name="Cuomo C.A."/>
            <person name="White T.C."/>
            <person name="Graser Y."/>
            <person name="Martinez-Rossi N."/>
            <person name="Heitman J."/>
            <person name="Young S.K."/>
            <person name="Zeng Q."/>
            <person name="Gargeya S."/>
            <person name="Abouelleil A."/>
            <person name="Alvarado L."/>
            <person name="Chapman S.B."/>
            <person name="Gainer-Dewar J."/>
            <person name="Goldberg J."/>
            <person name="Griggs A."/>
            <person name="Gujja S."/>
            <person name="Hansen M."/>
            <person name="Howarth C."/>
            <person name="Imamovic A."/>
            <person name="Larimer J."/>
            <person name="Martinez D."/>
            <person name="Murphy C."/>
            <person name="Pearson M.D."/>
            <person name="Persinoti G."/>
            <person name="Poon T."/>
            <person name="Priest M."/>
            <person name="Roberts A.D."/>
            <person name="Saif S."/>
            <person name="Shea T.D."/>
            <person name="Sykes S.N."/>
            <person name="Wortman J."/>
            <person name="Nusbaum C."/>
            <person name="Birren B."/>
        </authorList>
    </citation>
    <scope>NUCLEOTIDE SEQUENCE [LARGE SCALE GENOMIC DNA]</scope>
    <source>
        <strain evidence="8 9">MR816</strain>
    </source>
</reference>
<dbReference type="InterPro" id="IPR002575">
    <property type="entry name" value="Aminoglycoside_PTrfase"/>
</dbReference>
<comment type="similarity">
    <text evidence="2">Belongs to the AIM9 family.</text>
</comment>
<evidence type="ECO:0000256" key="5">
    <source>
        <dbReference type="ARBA" id="ARBA00023128"/>
    </source>
</evidence>
<dbReference type="PANTHER" id="PTHR36091">
    <property type="entry name" value="ALTERED INHERITANCE OF MITOCHONDRIA PROTEIN 9, MITOCHONDRIAL"/>
    <property type="match status" value="1"/>
</dbReference>
<dbReference type="GO" id="GO:0005739">
    <property type="term" value="C:mitochondrion"/>
    <property type="evidence" value="ECO:0007669"/>
    <property type="project" value="UniProtKB-SubCell"/>
</dbReference>
<comment type="subcellular location">
    <subcellularLocation>
        <location evidence="1">Mitochondrion</location>
    </subcellularLocation>
</comment>
<proteinExistence type="inferred from homology"/>
<dbReference type="EMBL" id="AOKY01000842">
    <property type="protein sequence ID" value="KDB20329.1"/>
    <property type="molecule type" value="Genomic_DNA"/>
</dbReference>
<evidence type="ECO:0000256" key="6">
    <source>
        <dbReference type="ARBA" id="ARBA00031849"/>
    </source>
</evidence>
<dbReference type="OrthoDB" id="2968323at2759"/>
<dbReference type="HOGENOM" id="CLU_019189_11_0_1"/>
<evidence type="ECO:0000256" key="1">
    <source>
        <dbReference type="ARBA" id="ARBA00004173"/>
    </source>
</evidence>
<accession>A0A059IXU1</accession>
<keyword evidence="4" id="KW-0809">Transit peptide</keyword>
<name>A0A059IXU1_TRIIM</name>
<dbReference type="InterPro" id="IPR011009">
    <property type="entry name" value="Kinase-like_dom_sf"/>
</dbReference>
<sequence length="740" mass="84316">MSRIQGISYLDFLLANNSSVPENSPTFSSWRKYLITDIARFFALSWKAPQDMNQVYRDNLRRQYKRELRLLLNSLPDRFIPFIQESLNSLPAIFSLPMVLLHKDFGVCNIMVDESSYNLTGATGDFLLVKSEGVIAEARLGGSTKQELALDRILDHKITSNAMKGATLFQRLTATSLSSSKFYYRSYHLSPFSSPFSCQSRASHSRCRITVAKYDKFFRYTSGRWLWDEEKQLHDRFTPFNVLELQRIAARSIGANKCVAMTKLAEGSFNKTFHLKMDNGSTAIARIPHPIAGPKYYTTASEVATMDFARTVLQIPVPQVHAWSARVDNPVGAEYIIMEEAAGTKLEDIWDNLSLDDRIAIMKDLVSIENKLLSVSFSRYGNLYYSGEAVPGAVVADVVNDTSPELKMDVKTRFSIGPVVARDFWTKERSVMDIDRGPWHLPHAYAVALARREQKWIEQYAIPKPATDQFMTSTAQNSPEAHLSLLKKYLQVAPYLLPTDDPNLVASMIWHTDLHAGNLFVDKGHITSVIDWQEAWAGPLVLQGRHPRLVDYQGDIILKPPPNFKDLEPNEKARLKKQIASSIILYLYEQQTAKLNPNLNRVLRLKLGRVRCEPISFVGDTWDDDILPLRESLINVERHWHELGFNFACPIHFTQDELQRHAEDGEGWNEVQAFWRAVEGIVARDGWAPHSMYDEAVALFSELREIGLKNMIGKERKDFEAQTRWVESSSHQSHNDGNVE</sequence>
<dbReference type="InterPro" id="IPR051035">
    <property type="entry name" value="Mito_inheritance_9"/>
</dbReference>
<gene>
    <name evidence="8" type="ORF">H109_07711</name>
</gene>
<dbReference type="OMA" id="YAIPKPA"/>
<dbReference type="STRING" id="1215338.A0A059IXU1"/>
<dbReference type="PANTHER" id="PTHR36091:SF1">
    <property type="entry name" value="ALTERED INHERITANCE OF MITOCHONDRIA PROTEIN 9, MITOCHONDRIAL"/>
    <property type="match status" value="1"/>
</dbReference>
<evidence type="ECO:0000313" key="8">
    <source>
        <dbReference type="EMBL" id="KDB20329.1"/>
    </source>
</evidence>
<organism evidence="8 9">
    <name type="scientific">Trichophyton interdigitale (strain MR816)</name>
    <dbReference type="NCBI Taxonomy" id="1215338"/>
    <lineage>
        <taxon>Eukaryota</taxon>
        <taxon>Fungi</taxon>
        <taxon>Dikarya</taxon>
        <taxon>Ascomycota</taxon>
        <taxon>Pezizomycotina</taxon>
        <taxon>Eurotiomycetes</taxon>
        <taxon>Eurotiomycetidae</taxon>
        <taxon>Onygenales</taxon>
        <taxon>Arthrodermataceae</taxon>
        <taxon>Trichophyton</taxon>
    </lineage>
</organism>
<evidence type="ECO:0000256" key="3">
    <source>
        <dbReference type="ARBA" id="ARBA00016197"/>
    </source>
</evidence>
<evidence type="ECO:0000313" key="9">
    <source>
        <dbReference type="Proteomes" id="UP000024533"/>
    </source>
</evidence>
<dbReference type="Gene3D" id="3.90.1200.10">
    <property type="match status" value="1"/>
</dbReference>
<dbReference type="AlphaFoldDB" id="A0A059IXU1"/>
<feature type="domain" description="Aminoglycoside phosphotransferase" evidence="7">
    <location>
        <begin position="262"/>
        <end position="540"/>
    </location>
</feature>
<dbReference type="Pfam" id="PF01636">
    <property type="entry name" value="APH"/>
    <property type="match status" value="1"/>
</dbReference>
<evidence type="ECO:0000259" key="7">
    <source>
        <dbReference type="Pfam" id="PF01636"/>
    </source>
</evidence>
<evidence type="ECO:0000256" key="4">
    <source>
        <dbReference type="ARBA" id="ARBA00022946"/>
    </source>
</evidence>